<accession>A0A936YVH7</accession>
<keyword evidence="2 5" id="KW-0540">Nuclease</keyword>
<dbReference type="GO" id="GO:0000287">
    <property type="term" value="F:magnesium ion binding"/>
    <property type="evidence" value="ECO:0007669"/>
    <property type="project" value="UniProtKB-UniRule"/>
</dbReference>
<reference evidence="7" key="1">
    <citation type="submission" date="2021-01" db="EMBL/GenBank/DDBJ databases">
        <title>Rhizobium sp. strain KVB221 16S ribosomal RNA gene Genome sequencing and assembly.</title>
        <authorList>
            <person name="Kang M."/>
        </authorList>
    </citation>
    <scope>NUCLEOTIDE SEQUENCE</scope>
    <source>
        <strain evidence="7">KVB221</strain>
    </source>
</reference>
<comment type="cofactor">
    <cofactor evidence="5">
        <name>Mg(2+)</name>
        <dbReference type="ChEBI" id="CHEBI:18420"/>
    </cofactor>
</comment>
<dbReference type="GO" id="GO:0016787">
    <property type="term" value="F:hydrolase activity"/>
    <property type="evidence" value="ECO:0007669"/>
    <property type="project" value="UniProtKB-KW"/>
</dbReference>
<dbReference type="Pfam" id="PF01850">
    <property type="entry name" value="PIN"/>
    <property type="match status" value="1"/>
</dbReference>
<evidence type="ECO:0000313" key="8">
    <source>
        <dbReference type="Proteomes" id="UP000633219"/>
    </source>
</evidence>
<dbReference type="CDD" id="cd09871">
    <property type="entry name" value="PIN_MtVapC28-VapC30-like"/>
    <property type="match status" value="1"/>
</dbReference>
<comment type="function">
    <text evidence="5">Toxic component of a toxin-antitoxin (TA) system. An RNase.</text>
</comment>
<evidence type="ECO:0000313" key="7">
    <source>
        <dbReference type="EMBL" id="MBL0373680.1"/>
    </source>
</evidence>
<dbReference type="InterPro" id="IPR029060">
    <property type="entry name" value="PIN-like_dom_sf"/>
</dbReference>
<evidence type="ECO:0000256" key="3">
    <source>
        <dbReference type="ARBA" id="ARBA00022723"/>
    </source>
</evidence>
<dbReference type="AlphaFoldDB" id="A0A936YVH7"/>
<comment type="similarity">
    <text evidence="5">Belongs to the PINc/VapC protein family.</text>
</comment>
<evidence type="ECO:0000256" key="2">
    <source>
        <dbReference type="ARBA" id="ARBA00022722"/>
    </source>
</evidence>
<dbReference type="GO" id="GO:0090729">
    <property type="term" value="F:toxin activity"/>
    <property type="evidence" value="ECO:0007669"/>
    <property type="project" value="UniProtKB-KW"/>
</dbReference>
<evidence type="ECO:0000256" key="5">
    <source>
        <dbReference type="HAMAP-Rule" id="MF_00265"/>
    </source>
</evidence>
<dbReference type="GO" id="GO:0004540">
    <property type="term" value="F:RNA nuclease activity"/>
    <property type="evidence" value="ECO:0007669"/>
    <property type="project" value="InterPro"/>
</dbReference>
<dbReference type="Gene3D" id="3.40.50.1010">
    <property type="entry name" value="5'-nuclease"/>
    <property type="match status" value="1"/>
</dbReference>
<dbReference type="RefSeq" id="WP_201660580.1">
    <property type="nucleotide sequence ID" value="NZ_JAEQNC010000009.1"/>
</dbReference>
<evidence type="ECO:0000259" key="6">
    <source>
        <dbReference type="Pfam" id="PF01850"/>
    </source>
</evidence>
<organism evidence="7 8">
    <name type="scientific">Rhizobium setariae</name>
    <dbReference type="NCBI Taxonomy" id="2801340"/>
    <lineage>
        <taxon>Bacteria</taxon>
        <taxon>Pseudomonadati</taxon>
        <taxon>Pseudomonadota</taxon>
        <taxon>Alphaproteobacteria</taxon>
        <taxon>Hyphomicrobiales</taxon>
        <taxon>Rhizobiaceae</taxon>
        <taxon>Rhizobium/Agrobacterium group</taxon>
        <taxon>Rhizobium</taxon>
    </lineage>
</organism>
<keyword evidence="5" id="KW-0800">Toxin</keyword>
<feature type="domain" description="PIN" evidence="6">
    <location>
        <begin position="3"/>
        <end position="125"/>
    </location>
</feature>
<comment type="caution">
    <text evidence="7">The sequence shown here is derived from an EMBL/GenBank/DDBJ whole genome shotgun (WGS) entry which is preliminary data.</text>
</comment>
<gene>
    <name evidence="5" type="primary">vapC</name>
    <name evidence="7" type="ORF">JJB09_16770</name>
</gene>
<evidence type="ECO:0000256" key="1">
    <source>
        <dbReference type="ARBA" id="ARBA00022649"/>
    </source>
</evidence>
<protein>
    <recommendedName>
        <fullName evidence="5">Ribonuclease VapC</fullName>
        <shortName evidence="5">RNase VapC</shortName>
        <ecNumber evidence="5">3.1.-.-</ecNumber>
    </recommendedName>
    <alternativeName>
        <fullName evidence="5">Toxin VapC</fullName>
    </alternativeName>
</protein>
<dbReference type="InterPro" id="IPR022907">
    <property type="entry name" value="VapC_family"/>
</dbReference>
<dbReference type="EC" id="3.1.-.-" evidence="5"/>
<dbReference type="HAMAP" id="MF_00265">
    <property type="entry name" value="VapC_Nob1"/>
    <property type="match status" value="1"/>
</dbReference>
<keyword evidence="3 5" id="KW-0479">Metal-binding</keyword>
<keyword evidence="8" id="KW-1185">Reference proteome</keyword>
<evidence type="ECO:0000256" key="4">
    <source>
        <dbReference type="ARBA" id="ARBA00022801"/>
    </source>
</evidence>
<name>A0A936YVH7_9HYPH</name>
<comment type="caution">
    <text evidence="5">Lacks conserved residue(s) required for the propagation of feature annotation.</text>
</comment>
<dbReference type="Proteomes" id="UP000633219">
    <property type="component" value="Unassembled WGS sequence"/>
</dbReference>
<keyword evidence="4 5" id="KW-0378">Hydrolase</keyword>
<sequence>MIAIDTSVILAIALDEPEAETFKTVLRQEPLLIGWPTLFETRIVLSAKGFANAGAIVARLAEAPNVSAIAFDNKHYRAAEHAYAHYGKGRHPAALNMGNCFSYAVASVGKSPLLFKGNDFAKTDVKCHPQSTQQ</sequence>
<keyword evidence="1 5" id="KW-1277">Toxin-antitoxin system</keyword>
<dbReference type="InterPro" id="IPR002716">
    <property type="entry name" value="PIN_dom"/>
</dbReference>
<dbReference type="SUPFAM" id="SSF88723">
    <property type="entry name" value="PIN domain-like"/>
    <property type="match status" value="1"/>
</dbReference>
<dbReference type="EMBL" id="JAEQNC010000009">
    <property type="protein sequence ID" value="MBL0373680.1"/>
    <property type="molecule type" value="Genomic_DNA"/>
</dbReference>
<proteinExistence type="inferred from homology"/>
<keyword evidence="5" id="KW-0460">Magnesium</keyword>
<feature type="binding site" evidence="5">
    <location>
        <position position="5"/>
    </location>
    <ligand>
        <name>Mg(2+)</name>
        <dbReference type="ChEBI" id="CHEBI:18420"/>
    </ligand>
</feature>